<dbReference type="InterPro" id="IPR050490">
    <property type="entry name" value="Bact_solute-bd_prot1"/>
</dbReference>
<accession>A0A4R6LYG6</accession>
<dbReference type="Proteomes" id="UP000295064">
    <property type="component" value="Unassembled WGS sequence"/>
</dbReference>
<comment type="caution">
    <text evidence="7">The sequence shown here is derived from an EMBL/GenBank/DDBJ whole genome shotgun (WGS) entry which is preliminary data.</text>
</comment>
<dbReference type="AlphaFoldDB" id="A0A4R6LYG6"/>
<keyword evidence="2 6" id="KW-0732">Signal</keyword>
<dbReference type="InterPro" id="IPR006059">
    <property type="entry name" value="SBP"/>
</dbReference>
<dbReference type="PANTHER" id="PTHR43649:SF33">
    <property type="entry name" value="POLYGALACTURONAN_RHAMNOGALACTURONAN-BINDING PROTEIN YTCQ"/>
    <property type="match status" value="1"/>
</dbReference>
<evidence type="ECO:0000256" key="4">
    <source>
        <dbReference type="ARBA" id="ARBA00023139"/>
    </source>
</evidence>
<dbReference type="RefSeq" id="WP_133514401.1">
    <property type="nucleotide sequence ID" value="NZ_SNWX01000005.1"/>
</dbReference>
<dbReference type="SUPFAM" id="SSF53850">
    <property type="entry name" value="Periplasmic binding protein-like II"/>
    <property type="match status" value="1"/>
</dbReference>
<keyword evidence="1" id="KW-1003">Cell membrane</keyword>
<keyword evidence="5" id="KW-0449">Lipoprotein</keyword>
<name>A0A4R6LYG6_9FIRM</name>
<evidence type="ECO:0000256" key="5">
    <source>
        <dbReference type="ARBA" id="ARBA00023288"/>
    </source>
</evidence>
<dbReference type="OrthoDB" id="42940at2"/>
<feature type="chain" id="PRO_5020322351" evidence="6">
    <location>
        <begin position="27"/>
        <end position="450"/>
    </location>
</feature>
<evidence type="ECO:0000313" key="7">
    <source>
        <dbReference type="EMBL" id="TDO93908.1"/>
    </source>
</evidence>
<evidence type="ECO:0000256" key="1">
    <source>
        <dbReference type="ARBA" id="ARBA00022475"/>
    </source>
</evidence>
<feature type="signal peptide" evidence="6">
    <location>
        <begin position="1"/>
        <end position="26"/>
    </location>
</feature>
<protein>
    <submittedName>
        <fullName evidence="7">ABC-type glycerol-3-phosphate transport system substrate-binding protein</fullName>
    </submittedName>
</protein>
<evidence type="ECO:0000256" key="2">
    <source>
        <dbReference type="ARBA" id="ARBA00022729"/>
    </source>
</evidence>
<proteinExistence type="predicted"/>
<keyword evidence="4" id="KW-0564">Palmitate</keyword>
<dbReference type="Gene3D" id="3.40.190.10">
    <property type="entry name" value="Periplasmic binding protein-like II"/>
    <property type="match status" value="1"/>
</dbReference>
<evidence type="ECO:0000313" key="8">
    <source>
        <dbReference type="Proteomes" id="UP000295064"/>
    </source>
</evidence>
<reference evidence="7 8" key="1">
    <citation type="submission" date="2019-03" db="EMBL/GenBank/DDBJ databases">
        <title>Subsurface microbial communities from deep shales in Ohio and West Virginia, USA.</title>
        <authorList>
            <person name="Wrighton K."/>
        </authorList>
    </citation>
    <scope>NUCLEOTIDE SEQUENCE [LARGE SCALE GENOMIC DNA]</scope>
    <source>
        <strain evidence="7 8">MA284_T2</strain>
    </source>
</reference>
<dbReference type="PANTHER" id="PTHR43649">
    <property type="entry name" value="ARABINOSE-BINDING PROTEIN-RELATED"/>
    <property type="match status" value="1"/>
</dbReference>
<keyword evidence="3" id="KW-0472">Membrane</keyword>
<organism evidence="7 8">
    <name type="scientific">Halanaerobium saccharolyticum</name>
    <dbReference type="NCBI Taxonomy" id="43595"/>
    <lineage>
        <taxon>Bacteria</taxon>
        <taxon>Bacillati</taxon>
        <taxon>Bacillota</taxon>
        <taxon>Clostridia</taxon>
        <taxon>Halanaerobiales</taxon>
        <taxon>Halanaerobiaceae</taxon>
        <taxon>Halanaerobium</taxon>
    </lineage>
</organism>
<dbReference type="Pfam" id="PF13416">
    <property type="entry name" value="SBP_bac_8"/>
    <property type="match status" value="1"/>
</dbReference>
<evidence type="ECO:0000256" key="3">
    <source>
        <dbReference type="ARBA" id="ARBA00023136"/>
    </source>
</evidence>
<sequence>MFNKKSLFSVIMIIVLTISFSSVALAEIEVIENPSWPEEQLGAKPDFSNYKGEKIELTLWHFSQGQIKYLKPFAREFEKLYPEIDLTINLQQMPSDQMWNSLATSLMAGQGAPDITAMEIGQTSRFFVEPFVDQFKEIELSNYLKTDLIKQEPYTANGKLLAVESAGPHPVFMFYRKDLFKEAGIEMPIETWDEFIDAGLKMKKEIGVPITLFPLKNITWGSWMPLSLIVQNSNPIYNENNELIINNEKGQEVFKMIKDMVYKYEIAVDAEPDNPLTQQRLVGSHQDQIASMVAPLWFPGSRLFNKIDDPIFGLAPLPKFDNSSNQTSTWGGTGLSIVESQTEYPDIAEAYIKFVLSSKNQIRKFETTNYLPVVKSALHSNAVINYTLPDVYGEQKVGELYAEYTSELPALNIGPGFASVDAEIRNRMNELAEMDVKEWLDKIVEFQNEL</sequence>
<gene>
    <name evidence="7" type="ORF">DFR79_10560</name>
</gene>
<evidence type="ECO:0000256" key="6">
    <source>
        <dbReference type="SAM" id="SignalP"/>
    </source>
</evidence>
<dbReference type="EMBL" id="SNWX01000005">
    <property type="protein sequence ID" value="TDO93908.1"/>
    <property type="molecule type" value="Genomic_DNA"/>
</dbReference>